<dbReference type="EMBL" id="ML738375">
    <property type="protein sequence ID" value="KAE8308968.1"/>
    <property type="molecule type" value="Genomic_DNA"/>
</dbReference>
<dbReference type="AlphaFoldDB" id="A0A5N6VLE3"/>
<keyword evidence="1" id="KW-0472">Membrane</keyword>
<name>A0A5N6VLE3_9EURO</name>
<gene>
    <name evidence="2" type="ORF">BDV41DRAFT_468185</name>
</gene>
<proteinExistence type="predicted"/>
<feature type="transmembrane region" description="Helical" evidence="1">
    <location>
        <begin position="31"/>
        <end position="55"/>
    </location>
</feature>
<protein>
    <submittedName>
        <fullName evidence="2">Uncharacterized protein</fullName>
    </submittedName>
</protein>
<evidence type="ECO:0000313" key="2">
    <source>
        <dbReference type="EMBL" id="KAE8308968.1"/>
    </source>
</evidence>
<accession>A0A5N6VLE3</accession>
<keyword evidence="1" id="KW-0812">Transmembrane</keyword>
<evidence type="ECO:0000313" key="3">
    <source>
        <dbReference type="Proteomes" id="UP000325433"/>
    </source>
</evidence>
<evidence type="ECO:0000256" key="1">
    <source>
        <dbReference type="SAM" id="Phobius"/>
    </source>
</evidence>
<keyword evidence="3" id="KW-1185">Reference proteome</keyword>
<organism evidence="2 3">
    <name type="scientific">Aspergillus transmontanensis</name>
    <dbReference type="NCBI Taxonomy" id="1034304"/>
    <lineage>
        <taxon>Eukaryota</taxon>
        <taxon>Fungi</taxon>
        <taxon>Dikarya</taxon>
        <taxon>Ascomycota</taxon>
        <taxon>Pezizomycotina</taxon>
        <taxon>Eurotiomycetes</taxon>
        <taxon>Eurotiomycetidae</taxon>
        <taxon>Eurotiales</taxon>
        <taxon>Aspergillaceae</taxon>
        <taxon>Aspergillus</taxon>
        <taxon>Aspergillus subgen. Circumdati</taxon>
    </lineage>
</organism>
<sequence>MDHVHHRRNIQIVIIHTIIGYCGRAESIAKICVCAFVNLVIFFSCFLFFFFSLALPRGTEPGYWSTFDNWPPAIEY</sequence>
<reference evidence="3" key="1">
    <citation type="submission" date="2019-04" db="EMBL/GenBank/DDBJ databases">
        <title>Friends and foes A comparative genomics studyof 23 Aspergillus species from section Flavi.</title>
        <authorList>
            <consortium name="DOE Joint Genome Institute"/>
            <person name="Kjaerbolling I."/>
            <person name="Vesth T."/>
            <person name="Frisvad J.C."/>
            <person name="Nybo J.L."/>
            <person name="Theobald S."/>
            <person name="Kildgaard S."/>
            <person name="Isbrandt T."/>
            <person name="Kuo A."/>
            <person name="Sato A."/>
            <person name="Lyhne E.K."/>
            <person name="Kogle M.E."/>
            <person name="Wiebenga A."/>
            <person name="Kun R.S."/>
            <person name="Lubbers R.J."/>
            <person name="Makela M.R."/>
            <person name="Barry K."/>
            <person name="Chovatia M."/>
            <person name="Clum A."/>
            <person name="Daum C."/>
            <person name="Haridas S."/>
            <person name="He G."/>
            <person name="LaButti K."/>
            <person name="Lipzen A."/>
            <person name="Mondo S."/>
            <person name="Riley R."/>
            <person name="Salamov A."/>
            <person name="Simmons B.A."/>
            <person name="Magnuson J.K."/>
            <person name="Henrissat B."/>
            <person name="Mortensen U.H."/>
            <person name="Larsen T.O."/>
            <person name="Devries R.P."/>
            <person name="Grigoriev I.V."/>
            <person name="Machida M."/>
            <person name="Baker S.E."/>
            <person name="Andersen M.R."/>
        </authorList>
    </citation>
    <scope>NUCLEOTIDE SEQUENCE [LARGE SCALE GENOMIC DNA]</scope>
    <source>
        <strain evidence="3">CBS 130015</strain>
    </source>
</reference>
<keyword evidence="1" id="KW-1133">Transmembrane helix</keyword>
<dbReference type="Proteomes" id="UP000325433">
    <property type="component" value="Unassembled WGS sequence"/>
</dbReference>